<sequence length="177" mass="19412">MPITRADVGCWIIKCNPATGTDYFGTLDRMPSTGVSPTDLHPDSWCLSARSGRRTLVREGDLVALWVTGPKYPGIYEYGWVTGVRPDEPAAGTEFGGRKDAVPDKLHYQAIRLGRAGHIARSLVQATPELAACEQLRAPMMSNPTYLTDDETRGLAQLIAARQSAEQLRAARWDTLL</sequence>
<comment type="caution">
    <text evidence="1">The sequence shown here is derived from an EMBL/GenBank/DDBJ whole genome shotgun (WGS) entry which is preliminary data.</text>
</comment>
<name>A0ABT4MSN3_GORRU</name>
<dbReference type="EMBL" id="JAPWIE010000001">
    <property type="protein sequence ID" value="MCZ4549271.1"/>
    <property type="molecule type" value="Genomic_DNA"/>
</dbReference>
<gene>
    <name evidence="1" type="ORF">O4213_04715</name>
</gene>
<dbReference type="RefSeq" id="WP_301569769.1">
    <property type="nucleotide sequence ID" value="NZ_JAPWIE010000001.1"/>
</dbReference>
<accession>A0ABT4MSN3</accession>
<reference evidence="1" key="1">
    <citation type="submission" date="2022-12" db="EMBL/GenBank/DDBJ databases">
        <authorList>
            <person name="Krivoruchko A.V."/>
            <person name="Elkin A."/>
        </authorList>
    </citation>
    <scope>NUCLEOTIDE SEQUENCE</scope>
    <source>
        <strain evidence="1">IEGM 1388</strain>
    </source>
</reference>
<evidence type="ECO:0008006" key="3">
    <source>
        <dbReference type="Google" id="ProtNLM"/>
    </source>
</evidence>
<keyword evidence="2" id="KW-1185">Reference proteome</keyword>
<evidence type="ECO:0000313" key="1">
    <source>
        <dbReference type="EMBL" id="MCZ4549271.1"/>
    </source>
</evidence>
<organism evidence="1 2">
    <name type="scientific">Gordonia rubripertincta</name>
    <name type="common">Rhodococcus corallinus</name>
    <dbReference type="NCBI Taxonomy" id="36822"/>
    <lineage>
        <taxon>Bacteria</taxon>
        <taxon>Bacillati</taxon>
        <taxon>Actinomycetota</taxon>
        <taxon>Actinomycetes</taxon>
        <taxon>Mycobacteriales</taxon>
        <taxon>Gordoniaceae</taxon>
        <taxon>Gordonia</taxon>
    </lineage>
</organism>
<dbReference type="Proteomes" id="UP001067235">
    <property type="component" value="Unassembled WGS sequence"/>
</dbReference>
<proteinExistence type="predicted"/>
<evidence type="ECO:0000313" key="2">
    <source>
        <dbReference type="Proteomes" id="UP001067235"/>
    </source>
</evidence>
<protein>
    <recommendedName>
        <fullName evidence="3">EVE domain-containing protein</fullName>
    </recommendedName>
</protein>